<protein>
    <submittedName>
        <fullName evidence="1">Uncharacterized protein</fullName>
    </submittedName>
</protein>
<name>A0A2B4SKQ6_STYPI</name>
<dbReference type="EMBL" id="LSMT01000065">
    <property type="protein sequence ID" value="PFX29450.1"/>
    <property type="molecule type" value="Genomic_DNA"/>
</dbReference>
<evidence type="ECO:0000313" key="1">
    <source>
        <dbReference type="EMBL" id="PFX29450.1"/>
    </source>
</evidence>
<dbReference type="Proteomes" id="UP000225706">
    <property type="component" value="Unassembled WGS sequence"/>
</dbReference>
<accession>A0A2B4SKQ6</accession>
<organism evidence="1 2">
    <name type="scientific">Stylophora pistillata</name>
    <name type="common">Smooth cauliflower coral</name>
    <dbReference type="NCBI Taxonomy" id="50429"/>
    <lineage>
        <taxon>Eukaryota</taxon>
        <taxon>Metazoa</taxon>
        <taxon>Cnidaria</taxon>
        <taxon>Anthozoa</taxon>
        <taxon>Hexacorallia</taxon>
        <taxon>Scleractinia</taxon>
        <taxon>Astrocoeniina</taxon>
        <taxon>Pocilloporidae</taxon>
        <taxon>Stylophora</taxon>
    </lineage>
</organism>
<gene>
    <name evidence="1" type="ORF">AWC38_SpisGene5781</name>
</gene>
<evidence type="ECO:0000313" key="2">
    <source>
        <dbReference type="Proteomes" id="UP000225706"/>
    </source>
</evidence>
<sequence length="258" mass="28977">MSKRGSTCLAIPGHDPPLDITVFHDIPKNLDFNFSDTCNNEPGSTLRIGNEPGSNLHFASEGRTPLITYSREKLLQLRSSSNALVYTSIQDLRDCNILRKERPRACRHKRRNLIALTSSTESPTARVNNTVCERPDTASCFKRCQRVVDWKNLARVNIASSSTRLFAVPKSLFLNTCSLEKIKNRVRASVALAADFRSWDIDVGVISETHLCSQKPDSSFAIEGIQYIERTEIGPELISERKVELQYICAGKLKGFEF</sequence>
<keyword evidence="2" id="KW-1185">Reference proteome</keyword>
<dbReference type="AlphaFoldDB" id="A0A2B4SKQ6"/>
<proteinExistence type="predicted"/>
<comment type="caution">
    <text evidence="1">The sequence shown here is derived from an EMBL/GenBank/DDBJ whole genome shotgun (WGS) entry which is preliminary data.</text>
</comment>
<reference evidence="2" key="1">
    <citation type="journal article" date="2017" name="bioRxiv">
        <title>Comparative analysis of the genomes of Stylophora pistillata and Acropora digitifera provides evidence for extensive differences between species of corals.</title>
        <authorList>
            <person name="Voolstra C.R."/>
            <person name="Li Y."/>
            <person name="Liew Y.J."/>
            <person name="Baumgarten S."/>
            <person name="Zoccola D."/>
            <person name="Flot J.-F."/>
            <person name="Tambutte S."/>
            <person name="Allemand D."/>
            <person name="Aranda M."/>
        </authorList>
    </citation>
    <scope>NUCLEOTIDE SEQUENCE [LARGE SCALE GENOMIC DNA]</scope>
</reference>